<dbReference type="Proteomes" id="UP001219525">
    <property type="component" value="Unassembled WGS sequence"/>
</dbReference>
<dbReference type="InterPro" id="IPR049900">
    <property type="entry name" value="PKS_mFAS_DH"/>
</dbReference>
<protein>
    <recommendedName>
        <fullName evidence="11">Polyketide synthase</fullName>
    </recommendedName>
</protein>
<dbReference type="Pfam" id="PF00109">
    <property type="entry name" value="ketoacyl-synt"/>
    <property type="match status" value="1"/>
</dbReference>
<dbReference type="SUPFAM" id="SSF53474">
    <property type="entry name" value="alpha/beta-Hydrolases"/>
    <property type="match status" value="1"/>
</dbReference>
<dbReference type="InterPro" id="IPR014030">
    <property type="entry name" value="Ketoacyl_synth_N"/>
</dbReference>
<dbReference type="Pfam" id="PF08659">
    <property type="entry name" value="KR"/>
    <property type="match status" value="1"/>
</dbReference>
<dbReference type="PROSITE" id="PS00012">
    <property type="entry name" value="PHOSPHOPANTETHEINE"/>
    <property type="match status" value="2"/>
</dbReference>
<gene>
    <name evidence="9" type="ORF">GGX14DRAFT_550479</name>
</gene>
<dbReference type="InterPro" id="IPR036736">
    <property type="entry name" value="ACP-like_sf"/>
</dbReference>
<dbReference type="InterPro" id="IPR001031">
    <property type="entry name" value="Thioesterase"/>
</dbReference>
<organism evidence="9 10">
    <name type="scientific">Mycena pura</name>
    <dbReference type="NCBI Taxonomy" id="153505"/>
    <lineage>
        <taxon>Eukaryota</taxon>
        <taxon>Fungi</taxon>
        <taxon>Dikarya</taxon>
        <taxon>Basidiomycota</taxon>
        <taxon>Agaricomycotina</taxon>
        <taxon>Agaricomycetes</taxon>
        <taxon>Agaricomycetidae</taxon>
        <taxon>Agaricales</taxon>
        <taxon>Marasmiineae</taxon>
        <taxon>Mycenaceae</taxon>
        <taxon>Mycena</taxon>
    </lineage>
</organism>
<dbReference type="InterPro" id="IPR020841">
    <property type="entry name" value="PKS_Beta-ketoAc_synthase_dom"/>
</dbReference>
<dbReference type="InterPro" id="IPR013968">
    <property type="entry name" value="PKS_KR"/>
</dbReference>
<dbReference type="InterPro" id="IPR018201">
    <property type="entry name" value="Ketoacyl_synth_AS"/>
</dbReference>
<dbReference type="Gene3D" id="3.40.50.720">
    <property type="entry name" value="NAD(P)-binding Rossmann-like Domain"/>
    <property type="match status" value="1"/>
</dbReference>
<dbReference type="InterPro" id="IPR036291">
    <property type="entry name" value="NAD(P)-bd_dom_sf"/>
</dbReference>
<comment type="caution">
    <text evidence="9">The sequence shown here is derived from an EMBL/GenBank/DDBJ whole genome shotgun (WGS) entry which is preliminary data.</text>
</comment>
<dbReference type="SUPFAM" id="SSF51735">
    <property type="entry name" value="NAD(P)-binding Rossmann-fold domains"/>
    <property type="match status" value="1"/>
</dbReference>
<dbReference type="GO" id="GO:0004315">
    <property type="term" value="F:3-oxoacyl-[acyl-carrier-protein] synthase activity"/>
    <property type="evidence" value="ECO:0007669"/>
    <property type="project" value="InterPro"/>
</dbReference>
<evidence type="ECO:0000259" key="8">
    <source>
        <dbReference type="PROSITE" id="PS52019"/>
    </source>
</evidence>
<sequence length="2296" mass="250889">MSLVSQNIRSKIPLQGAFLKNASTFDNIAFGVSTRDARVAPFSARRLMDLSFCALQDAGIDSRGKPIGCFMSGNKALADQNPIDADGGFAWLPYFLSNRISYALDLTGPSVTLDTACSSSLTALHLAISAIERGDCIAALVGAAQINRDPMEWATYAQGGLLASDGKCKPLDQAADGFGRGEGAVVLVLKPLNSAIQDRDHIYSVIAASAIKSTGSRLPVNVPNGATQRECAYEAYRRAGLQPQVADYVELHATGTAVGDPIELNVATSVFGASNPTFMGALKGNLGHLEVAAFLAAVLKACLMFEHNCIPPTVNLSNPLPGILSDEHNSVVPLVPTPLGCRSAHGRRTISLLGAGLGGATGHVILQSPPATADLVSLPTAPEVLFLIGGLSAAAVARISEGVVGLESDVQKHAVALARRARQLPWRTWFKMPAHPADKPPPPASRIPESTPPIIFFFSGQGPQHIDMGRELFAQYPVFRKTVLELDVVYLRRVGTSLIEASGLFSAARPVHDSGSAWPAIITLPAICAVQIALVDLLASIGIVPDLMFGHSAGETAALYASGAGPKEMAMEIAIARGEAMRHAEGEHLGMAMLACNATRAAELVQRVLASHEQKGGVLELTCYNSHESLAISGTAPHLDDLVELAQTEGIFAQRLRTLVPGHSSFMDPIRNMYQEKMRDIWAGYLGAHIPSVPVLSTCRQDVTTENAFVNEFTPEYLWDNARNAVQFSAVALHSLTSHPNAIYVEISSHPVLSSSIIAHGVQESQVLCPMRRSSKRNPTNEFRALLEFIGKLSLLGVNTIDLSGFYGELTAPLYNKAVEHPLKPRTIPPPKYLTSSHSTPGGDFHGPLATGCLKLNQSTHPDLAQHIINDEPIFPATGFIEIVLEAGANCLWNIEFKSILSLSGQDDVGISLQYLDERWAIVSNARSTSRREHARGCMTFSALVDETPSIADNVEELWGRLPQLDLHDFYRFLQPLFGYGPSFRRVMRCHGGPSQAIAEIMGLTMEESSRGFLLHPALLDACLHILLHPAISKNERDVMYLPSQLEHFTLHRRNYDRTNWLSYISLRTWTPKTRTYDIFVADSSGLAICELRGLTVQEYSNTAPLVVTRRFEPALQPVDADVEIPSFNAEFAARDDKENLDCLYSVLDGCAAEMLQKCDDKISRQRYFSFARRAIEERTIHVLNPERLRFLQERWPHHFEITRRVEAVHKSVFSSPRSAIDALYADELMSQFYAREHQPSRVGEEVATAFSCLLKAIQQSGKRFIRVLEVGAGTGLLTYQLIETLSRHQDLLIQYTVSDISYSLASRLAHALPHDFLVAKAYNIAEDPETQGIPLHTYDIIVSLFVLHAAPHLSRCLSSLRSLLVPGGVLLTAELDGTAWAENRIGTLWHDCIFGSFQEWFGFQDGREHPTMAPTAWKDALAEAGFDNVQVSTEAATNAREFFFVARRPASKQLISNTSSPPISQYHFRCGEEFELQGWLCGFERSDPQTVFITVSSGADADVADGICVALRKELPLWRINLCIFESAAQISAATQWISAHQQLFASGEDVVHFDANGRTKVSRVVLSPPPVCADDPQYHPSLRFRGDAAYVLLGGAGGLGVDLAVWMYQRGARHLILTSRRGINSFDPLLDALDLAKVCFLQRQPDVVLRIESCNATNCTQMQNLLCSLSAPLAGAFLMTLVLDDAPFLAQTRASFERVVDSKLRAFEIFADLVQLEELDFFVAFSSLSGLIGLPGQANYASACTALNGRLANYSNAFSLITPGIRDVGYLTREGSQHVANRDALASLTAQELWACLEDALRKLYCTPFDQYIPDLDWNAIDDNFHLPRSSGHLRKHLRPVGSPLTAPNEQTHRALLRAVLELLEVLEADFDPQQPFTTYGLESLGATKLSALLRPYAVFTQTQLLGATSWMQVEAEITSGVAPCGPCDLDADAATATVRDALGISREDFSGDLALASYGLDSLSATRLATSLQPHLEVTQMQLLGQATWNELLVTRHNSRRLRPSPAATTNSNSNSATEHLIAIRNGRGFGPPLICIPGGNGTAAPFFGLSTSGTKDVWALQVTETTPMSSLSELAEFWKRQIYKRRAHGPYRIAAYSAGTVLSVLLVKMLETDGHAVEQLIFIDYSPGLWANESAEALLRERSMEELIHLSDISVVDMLRNDPSVSPEAVANYQAAVDGLNGTLCRTRDEVRWSRLTMRIVFEFLHQFYVLGQANSRPQDIFIQTFRAWLKATSAPMLVIVAENGMTRSFPGGNVPDLGASQLGKQVVVKVVPGVGHYGIFNDKQLGVDLDL</sequence>
<evidence type="ECO:0000256" key="1">
    <source>
        <dbReference type="ARBA" id="ARBA00005179"/>
    </source>
</evidence>
<dbReference type="SMART" id="SM00822">
    <property type="entry name" value="PKS_KR"/>
    <property type="match status" value="1"/>
</dbReference>
<name>A0AAD6VJW3_9AGAR</name>
<dbReference type="InterPro" id="IPR029063">
    <property type="entry name" value="SAM-dependent_MTases_sf"/>
</dbReference>
<dbReference type="InterPro" id="IPR042104">
    <property type="entry name" value="PKS_dehydratase_sf"/>
</dbReference>
<dbReference type="PANTHER" id="PTHR43775:SF37">
    <property type="entry name" value="SI:DKEY-61P9.11"/>
    <property type="match status" value="1"/>
</dbReference>
<evidence type="ECO:0000259" key="7">
    <source>
        <dbReference type="PROSITE" id="PS52004"/>
    </source>
</evidence>
<dbReference type="Gene3D" id="1.10.1200.10">
    <property type="entry name" value="ACP-like"/>
    <property type="match status" value="1"/>
</dbReference>
<dbReference type="InterPro" id="IPR006162">
    <property type="entry name" value="Ppantetheine_attach_site"/>
</dbReference>
<feature type="region of interest" description="N-terminal hotdog fold" evidence="6">
    <location>
        <begin position="831"/>
        <end position="946"/>
    </location>
</feature>
<accession>A0AAD6VJW3</accession>
<dbReference type="InterPro" id="IPR016039">
    <property type="entry name" value="Thiolase-like"/>
</dbReference>
<dbReference type="Gene3D" id="3.40.50.150">
    <property type="entry name" value="Vaccinia Virus protein VP39"/>
    <property type="match status" value="1"/>
</dbReference>
<dbReference type="SUPFAM" id="SSF52151">
    <property type="entry name" value="FabD/lysophospholipase-like"/>
    <property type="match status" value="1"/>
</dbReference>
<reference evidence="9" key="1">
    <citation type="submission" date="2023-03" db="EMBL/GenBank/DDBJ databases">
        <title>Massive genome expansion in bonnet fungi (Mycena s.s.) driven by repeated elements and novel gene families across ecological guilds.</title>
        <authorList>
            <consortium name="Lawrence Berkeley National Laboratory"/>
            <person name="Harder C.B."/>
            <person name="Miyauchi S."/>
            <person name="Viragh M."/>
            <person name="Kuo A."/>
            <person name="Thoen E."/>
            <person name="Andreopoulos B."/>
            <person name="Lu D."/>
            <person name="Skrede I."/>
            <person name="Drula E."/>
            <person name="Henrissat B."/>
            <person name="Morin E."/>
            <person name="Kohler A."/>
            <person name="Barry K."/>
            <person name="LaButti K."/>
            <person name="Morin E."/>
            <person name="Salamov A."/>
            <person name="Lipzen A."/>
            <person name="Mereny Z."/>
            <person name="Hegedus B."/>
            <person name="Baldrian P."/>
            <person name="Stursova M."/>
            <person name="Weitz H."/>
            <person name="Taylor A."/>
            <person name="Grigoriev I.V."/>
            <person name="Nagy L.G."/>
            <person name="Martin F."/>
            <person name="Kauserud H."/>
        </authorList>
    </citation>
    <scope>NUCLEOTIDE SEQUENCE</scope>
    <source>
        <strain evidence="9">9144</strain>
    </source>
</reference>
<evidence type="ECO:0000256" key="2">
    <source>
        <dbReference type="ARBA" id="ARBA00022450"/>
    </source>
</evidence>
<keyword evidence="5" id="KW-0843">Virulence</keyword>
<dbReference type="Pfam" id="PF13489">
    <property type="entry name" value="Methyltransf_23"/>
    <property type="match status" value="1"/>
</dbReference>
<dbReference type="Pfam" id="PF00550">
    <property type="entry name" value="PP-binding"/>
    <property type="match status" value="1"/>
</dbReference>
<dbReference type="InterPro" id="IPR050091">
    <property type="entry name" value="PKS_NRPS_Biosynth_Enz"/>
</dbReference>
<dbReference type="SUPFAM" id="SSF53335">
    <property type="entry name" value="S-adenosyl-L-methionine-dependent methyltransferases"/>
    <property type="match status" value="1"/>
</dbReference>
<evidence type="ECO:0008006" key="11">
    <source>
        <dbReference type="Google" id="ProtNLM"/>
    </source>
</evidence>
<dbReference type="PROSITE" id="PS52004">
    <property type="entry name" value="KS3_2"/>
    <property type="match status" value="1"/>
</dbReference>
<dbReference type="SUPFAM" id="SSF53901">
    <property type="entry name" value="Thiolase-like"/>
    <property type="match status" value="1"/>
</dbReference>
<dbReference type="Pfam" id="PF00975">
    <property type="entry name" value="Thioesterase"/>
    <property type="match status" value="1"/>
</dbReference>
<feature type="domain" description="PKS/mFAS DH" evidence="8">
    <location>
        <begin position="831"/>
        <end position="1106"/>
    </location>
</feature>
<dbReference type="Gene3D" id="3.40.50.1820">
    <property type="entry name" value="alpha/beta hydrolase"/>
    <property type="match status" value="1"/>
</dbReference>
<evidence type="ECO:0000256" key="4">
    <source>
        <dbReference type="ARBA" id="ARBA00022679"/>
    </source>
</evidence>
<dbReference type="InterPro" id="IPR049551">
    <property type="entry name" value="PKS_DH_C"/>
</dbReference>
<dbReference type="Gene3D" id="3.40.47.10">
    <property type="match status" value="1"/>
</dbReference>
<dbReference type="InterPro" id="IPR057326">
    <property type="entry name" value="KR_dom"/>
</dbReference>
<dbReference type="Pfam" id="PF00698">
    <property type="entry name" value="Acyl_transf_1"/>
    <property type="match status" value="1"/>
</dbReference>
<dbReference type="InterPro" id="IPR020807">
    <property type="entry name" value="PKS_DH"/>
</dbReference>
<dbReference type="GO" id="GO:0006633">
    <property type="term" value="P:fatty acid biosynthetic process"/>
    <property type="evidence" value="ECO:0007669"/>
    <property type="project" value="InterPro"/>
</dbReference>
<proteinExistence type="predicted"/>
<evidence type="ECO:0000313" key="9">
    <source>
        <dbReference type="EMBL" id="KAJ7214322.1"/>
    </source>
</evidence>
<dbReference type="PROSITE" id="PS00606">
    <property type="entry name" value="KS3_1"/>
    <property type="match status" value="1"/>
</dbReference>
<feature type="domain" description="Ketosynthase family 3 (KS3)" evidence="7">
    <location>
        <begin position="1"/>
        <end position="368"/>
    </location>
</feature>
<dbReference type="InterPro" id="IPR029058">
    <property type="entry name" value="AB_hydrolase_fold"/>
</dbReference>
<keyword evidence="4" id="KW-0808">Transferase</keyword>
<keyword evidence="3" id="KW-0597">Phosphoprotein</keyword>
<feature type="region of interest" description="C-terminal hotdog fold" evidence="6">
    <location>
        <begin position="962"/>
        <end position="1106"/>
    </location>
</feature>
<evidence type="ECO:0000313" key="10">
    <source>
        <dbReference type="Proteomes" id="UP001219525"/>
    </source>
</evidence>
<dbReference type="SMART" id="SM00827">
    <property type="entry name" value="PKS_AT"/>
    <property type="match status" value="1"/>
</dbReference>
<feature type="active site" description="Proton acceptor; for dehydratase activity" evidence="6">
    <location>
        <position position="867"/>
    </location>
</feature>
<dbReference type="InterPro" id="IPR014031">
    <property type="entry name" value="Ketoacyl_synth_C"/>
</dbReference>
<dbReference type="EMBL" id="JARJCW010000019">
    <property type="protein sequence ID" value="KAJ7214322.1"/>
    <property type="molecule type" value="Genomic_DNA"/>
</dbReference>
<keyword evidence="10" id="KW-1185">Reference proteome</keyword>
<dbReference type="Gene3D" id="3.40.366.10">
    <property type="entry name" value="Malonyl-Coenzyme A Acyl Carrier Protein, domain 2"/>
    <property type="match status" value="1"/>
</dbReference>
<dbReference type="SMART" id="SM00825">
    <property type="entry name" value="PKS_KS"/>
    <property type="match status" value="1"/>
</dbReference>
<evidence type="ECO:0000256" key="6">
    <source>
        <dbReference type="PROSITE-ProRule" id="PRU01363"/>
    </source>
</evidence>
<dbReference type="Pfam" id="PF14765">
    <property type="entry name" value="PS-DH"/>
    <property type="match status" value="1"/>
</dbReference>
<dbReference type="PANTHER" id="PTHR43775">
    <property type="entry name" value="FATTY ACID SYNTHASE"/>
    <property type="match status" value="1"/>
</dbReference>
<feature type="active site" description="Proton donor; for dehydratase activity" evidence="6">
    <location>
        <position position="1021"/>
    </location>
</feature>
<dbReference type="CDD" id="cd00833">
    <property type="entry name" value="PKS"/>
    <property type="match status" value="1"/>
</dbReference>
<dbReference type="GO" id="GO:0044550">
    <property type="term" value="P:secondary metabolite biosynthetic process"/>
    <property type="evidence" value="ECO:0007669"/>
    <property type="project" value="UniProtKB-ARBA"/>
</dbReference>
<dbReference type="Pfam" id="PF02801">
    <property type="entry name" value="Ketoacyl-synt_C"/>
    <property type="match status" value="1"/>
</dbReference>
<evidence type="ECO:0000256" key="3">
    <source>
        <dbReference type="ARBA" id="ARBA00022553"/>
    </source>
</evidence>
<dbReference type="InterPro" id="IPR009081">
    <property type="entry name" value="PP-bd_ACP"/>
</dbReference>
<dbReference type="PROSITE" id="PS52019">
    <property type="entry name" value="PKS_MFAS_DH"/>
    <property type="match status" value="1"/>
</dbReference>
<dbReference type="InterPro" id="IPR001227">
    <property type="entry name" value="Ac_transferase_dom_sf"/>
</dbReference>
<dbReference type="Gene3D" id="3.10.129.110">
    <property type="entry name" value="Polyketide synthase dehydratase"/>
    <property type="match status" value="1"/>
</dbReference>
<keyword evidence="2" id="KW-0596">Phosphopantetheine</keyword>
<comment type="pathway">
    <text evidence="1">Secondary metabolite biosynthesis.</text>
</comment>
<dbReference type="InterPro" id="IPR014043">
    <property type="entry name" value="Acyl_transferase_dom"/>
</dbReference>
<dbReference type="CDD" id="cd02440">
    <property type="entry name" value="AdoMet_MTases"/>
    <property type="match status" value="1"/>
</dbReference>
<evidence type="ECO:0000256" key="5">
    <source>
        <dbReference type="ARBA" id="ARBA00023026"/>
    </source>
</evidence>
<dbReference type="InterPro" id="IPR016035">
    <property type="entry name" value="Acyl_Trfase/lysoPLipase"/>
</dbReference>
<dbReference type="GO" id="GO:0004312">
    <property type="term" value="F:fatty acid synthase activity"/>
    <property type="evidence" value="ECO:0007669"/>
    <property type="project" value="TreeGrafter"/>
</dbReference>
<dbReference type="SMART" id="SM00826">
    <property type="entry name" value="PKS_DH"/>
    <property type="match status" value="1"/>
</dbReference>